<dbReference type="InterPro" id="IPR006091">
    <property type="entry name" value="Acyl-CoA_Oxase/DH_mid-dom"/>
</dbReference>
<evidence type="ECO:0000256" key="3">
    <source>
        <dbReference type="ARBA" id="ARBA00022630"/>
    </source>
</evidence>
<evidence type="ECO:0000256" key="4">
    <source>
        <dbReference type="ARBA" id="ARBA00022827"/>
    </source>
</evidence>
<dbReference type="AlphaFoldDB" id="A0A8J7RW13"/>
<organism evidence="10 11">
    <name type="scientific">Marivibrio halodurans</name>
    <dbReference type="NCBI Taxonomy" id="2039722"/>
    <lineage>
        <taxon>Bacteria</taxon>
        <taxon>Pseudomonadati</taxon>
        <taxon>Pseudomonadota</taxon>
        <taxon>Alphaproteobacteria</taxon>
        <taxon>Rhodospirillales</taxon>
        <taxon>Rhodospirillaceae</taxon>
        <taxon>Marivibrio</taxon>
    </lineage>
</organism>
<evidence type="ECO:0000259" key="8">
    <source>
        <dbReference type="Pfam" id="PF02771"/>
    </source>
</evidence>
<dbReference type="InterPro" id="IPR036250">
    <property type="entry name" value="AcylCo_DH-like_C"/>
</dbReference>
<keyword evidence="4 5" id="KW-0274">FAD</keyword>
<sequence>MSADAILSERDIAFVLHELLDAEGLTRYARFAEHGRETFDGALATAQRIATEQFAPHNRKADLNEPRLVDGRVEIIPEVKPALESFAEAGFFAAHADFERGGMQLPWTVAQACYAWFQAANIGTFAYGFLTVAASNLLNAFATETQKARYMQPMLEGRFFGTMALSEPQAGSSLGDIRTVAEPDGEGGYRLKGGKMWISGGDHPLSENIVHLMLARLRDAPPGVKGLSLFIVPKYRLDAAGGPGPENGVALAGLNHKMGYRGTTNTVLDIGGDGPCHGELLGEPGQGLAYMFHMMNEARTIVGMSSAMLAYAGYRHALGYARERRQGRPVGAKDPAAPPARLIEHADVRRMLLMQKAIAEGGLALSLYAARLVDVKDADPDAEARREAHLVLEILTPIVKAYLSDRALEANDAAIQCLGGYGYTRDFPVEQYWRDNRLNPIHEGTNGIQAIDLAGRKVAMEEGGALHALAARIDATARAASAWESLAPWGRALGDALARLEGTAARLVEIGRGEGAPVQLANANAFMEMAGHLTLAWMHLKAALVAADALKVGAEGAEADFYRGKLHACRYVFTVDLPKTERLAALCESADRTALDMAEDWF</sequence>
<protein>
    <submittedName>
        <fullName evidence="10">Acyl-CoA dehydrogenase</fullName>
    </submittedName>
</protein>
<evidence type="ECO:0000256" key="5">
    <source>
        <dbReference type="RuleBase" id="RU362125"/>
    </source>
</evidence>
<keyword evidence="3 5" id="KW-0285">Flavoprotein</keyword>
<dbReference type="InterPro" id="IPR046373">
    <property type="entry name" value="Acyl-CoA_Oxase/DH_mid-dom_sf"/>
</dbReference>
<evidence type="ECO:0000259" key="9">
    <source>
        <dbReference type="Pfam" id="PF12806"/>
    </source>
</evidence>
<dbReference type="InterPro" id="IPR009075">
    <property type="entry name" value="AcylCo_DH/oxidase_C"/>
</dbReference>
<dbReference type="SUPFAM" id="SSF56645">
    <property type="entry name" value="Acyl-CoA dehydrogenase NM domain-like"/>
    <property type="match status" value="1"/>
</dbReference>
<evidence type="ECO:0000313" key="10">
    <source>
        <dbReference type="EMBL" id="MBP5855415.1"/>
    </source>
</evidence>
<keyword evidence="11" id="KW-1185">Reference proteome</keyword>
<dbReference type="EMBL" id="JAGMWN010000001">
    <property type="protein sequence ID" value="MBP5855415.1"/>
    <property type="molecule type" value="Genomic_DNA"/>
</dbReference>
<feature type="domain" description="Acyl-CoA oxidase/dehydrogenase middle" evidence="7">
    <location>
        <begin position="163"/>
        <end position="264"/>
    </location>
</feature>
<evidence type="ECO:0000313" key="11">
    <source>
        <dbReference type="Proteomes" id="UP000672602"/>
    </source>
</evidence>
<dbReference type="SUPFAM" id="SSF47203">
    <property type="entry name" value="Acyl-CoA dehydrogenase C-terminal domain-like"/>
    <property type="match status" value="1"/>
</dbReference>
<dbReference type="PANTHER" id="PTHR42803">
    <property type="entry name" value="ACYL-COA DEHYDROGENASE"/>
    <property type="match status" value="1"/>
</dbReference>
<dbReference type="Proteomes" id="UP000672602">
    <property type="component" value="Unassembled WGS sequence"/>
</dbReference>
<dbReference type="GO" id="GO:0016627">
    <property type="term" value="F:oxidoreductase activity, acting on the CH-CH group of donors"/>
    <property type="evidence" value="ECO:0007669"/>
    <property type="project" value="InterPro"/>
</dbReference>
<dbReference type="Gene3D" id="2.40.110.10">
    <property type="entry name" value="Butyryl-CoA Dehydrogenase, subunit A, domain 2"/>
    <property type="match status" value="1"/>
</dbReference>
<dbReference type="Gene3D" id="1.10.540.10">
    <property type="entry name" value="Acyl-CoA dehydrogenase/oxidase, N-terminal domain"/>
    <property type="match status" value="1"/>
</dbReference>
<dbReference type="Pfam" id="PF00441">
    <property type="entry name" value="Acyl-CoA_dh_1"/>
    <property type="match status" value="1"/>
</dbReference>
<dbReference type="Pfam" id="PF02770">
    <property type="entry name" value="Acyl-CoA_dh_M"/>
    <property type="match status" value="1"/>
</dbReference>
<keyword evidence="5" id="KW-0560">Oxidoreductase</keyword>
<comment type="caution">
    <text evidence="10">The sequence shown here is derived from an EMBL/GenBank/DDBJ whole genome shotgun (WGS) entry which is preliminary data.</text>
</comment>
<dbReference type="RefSeq" id="WP_210680008.1">
    <property type="nucleotide sequence ID" value="NZ_JAGMWN010000001.1"/>
</dbReference>
<dbReference type="InterPro" id="IPR025878">
    <property type="entry name" value="Acyl-CoA_dh-like_C_dom"/>
</dbReference>
<evidence type="ECO:0000256" key="1">
    <source>
        <dbReference type="ARBA" id="ARBA00001974"/>
    </source>
</evidence>
<dbReference type="Pfam" id="PF12806">
    <property type="entry name" value="Acyl-CoA_dh_C"/>
    <property type="match status" value="1"/>
</dbReference>
<proteinExistence type="inferred from homology"/>
<gene>
    <name evidence="10" type="ORF">KAJ83_00205</name>
</gene>
<evidence type="ECO:0000259" key="7">
    <source>
        <dbReference type="Pfam" id="PF02770"/>
    </source>
</evidence>
<accession>A0A8J7RW13</accession>
<dbReference type="InterPro" id="IPR037069">
    <property type="entry name" value="AcylCoA_DH/ox_N_sf"/>
</dbReference>
<feature type="domain" description="Acetyl-CoA dehydrogenase-like C-terminal" evidence="9">
    <location>
        <begin position="470"/>
        <end position="597"/>
    </location>
</feature>
<dbReference type="InterPro" id="IPR009100">
    <property type="entry name" value="AcylCoA_DH/oxidase_NM_dom_sf"/>
</dbReference>
<dbReference type="PANTHER" id="PTHR42803:SF3">
    <property type="entry name" value="ACYL-COA DEHYDROGENASE-RELATED"/>
    <property type="match status" value="1"/>
</dbReference>
<dbReference type="InterPro" id="IPR052166">
    <property type="entry name" value="Diverse_Acyl-CoA_DH"/>
</dbReference>
<name>A0A8J7RW13_9PROT</name>
<dbReference type="GO" id="GO:0050660">
    <property type="term" value="F:flavin adenine dinucleotide binding"/>
    <property type="evidence" value="ECO:0007669"/>
    <property type="project" value="InterPro"/>
</dbReference>
<dbReference type="InterPro" id="IPR013786">
    <property type="entry name" value="AcylCoA_DH/ox_N"/>
</dbReference>
<evidence type="ECO:0000256" key="2">
    <source>
        <dbReference type="ARBA" id="ARBA00009347"/>
    </source>
</evidence>
<dbReference type="Gene3D" id="1.20.140.10">
    <property type="entry name" value="Butyryl-CoA Dehydrogenase, subunit A, domain 3"/>
    <property type="match status" value="1"/>
</dbReference>
<feature type="domain" description="Acyl-CoA dehydrogenase/oxidase N-terminal" evidence="8">
    <location>
        <begin position="44"/>
        <end position="157"/>
    </location>
</feature>
<feature type="domain" description="Acyl-CoA dehydrogenase/oxidase C-terminal" evidence="6">
    <location>
        <begin position="285"/>
        <end position="454"/>
    </location>
</feature>
<evidence type="ECO:0000259" key="6">
    <source>
        <dbReference type="Pfam" id="PF00441"/>
    </source>
</evidence>
<dbReference type="Pfam" id="PF02771">
    <property type="entry name" value="Acyl-CoA_dh_N"/>
    <property type="match status" value="1"/>
</dbReference>
<comment type="similarity">
    <text evidence="2 5">Belongs to the acyl-CoA dehydrogenase family.</text>
</comment>
<reference evidence="10" key="1">
    <citation type="submission" date="2021-04" db="EMBL/GenBank/DDBJ databases">
        <authorList>
            <person name="Zhang D.-C."/>
        </authorList>
    </citation>
    <scope>NUCLEOTIDE SEQUENCE</scope>
    <source>
        <strain evidence="10">CGMCC 1.15697</strain>
    </source>
</reference>
<comment type="cofactor">
    <cofactor evidence="1 5">
        <name>FAD</name>
        <dbReference type="ChEBI" id="CHEBI:57692"/>
    </cofactor>
</comment>